<keyword evidence="2" id="KW-0808">Transferase</keyword>
<keyword evidence="2" id="KW-0418">Kinase</keyword>
<dbReference type="Proteomes" id="UP000199328">
    <property type="component" value="Unassembled WGS sequence"/>
</dbReference>
<evidence type="ECO:0000313" key="2">
    <source>
        <dbReference type="EMBL" id="SDK06635.1"/>
    </source>
</evidence>
<protein>
    <submittedName>
        <fullName evidence="2">Fructokinase</fullName>
    </submittedName>
</protein>
<dbReference type="Gene3D" id="3.40.50.300">
    <property type="entry name" value="P-loop containing nucleotide triphosphate hydrolases"/>
    <property type="match status" value="2"/>
</dbReference>
<dbReference type="RefSeq" id="WP_245656858.1">
    <property type="nucleotide sequence ID" value="NZ_FNFV01000001.1"/>
</dbReference>
<evidence type="ECO:0000313" key="3">
    <source>
        <dbReference type="Proteomes" id="UP000199328"/>
    </source>
</evidence>
<dbReference type="STRING" id="990712.SAMN05216257_101471"/>
<gene>
    <name evidence="2" type="ORF">SAMN05216257_101471</name>
</gene>
<reference evidence="3" key="1">
    <citation type="submission" date="2016-10" db="EMBL/GenBank/DDBJ databases">
        <authorList>
            <person name="Varghese N."/>
            <person name="Submissions S."/>
        </authorList>
    </citation>
    <scope>NUCLEOTIDE SEQUENCE [LARGE SCALE GENOMIC DNA]</scope>
    <source>
        <strain evidence="3">CGMCC 1.10789</strain>
    </source>
</reference>
<organism evidence="2 3">
    <name type="scientific">Meinhardsimonia xiamenensis</name>
    <dbReference type="NCBI Taxonomy" id="990712"/>
    <lineage>
        <taxon>Bacteria</taxon>
        <taxon>Pseudomonadati</taxon>
        <taxon>Pseudomonadota</taxon>
        <taxon>Alphaproteobacteria</taxon>
        <taxon>Rhodobacterales</taxon>
        <taxon>Paracoccaceae</taxon>
        <taxon>Meinhardsimonia</taxon>
    </lineage>
</organism>
<dbReference type="GO" id="GO:0005524">
    <property type="term" value="F:ATP binding"/>
    <property type="evidence" value="ECO:0007669"/>
    <property type="project" value="InterPro"/>
</dbReference>
<dbReference type="EMBL" id="FNFV01000001">
    <property type="protein sequence ID" value="SDK06635.1"/>
    <property type="molecule type" value="Genomic_DNA"/>
</dbReference>
<dbReference type="NCBIfam" id="NF006746">
    <property type="entry name" value="PRK09270.1-5"/>
    <property type="match status" value="1"/>
</dbReference>
<sequence length="225" mass="24390">MEQVVMESGVDAAAAQIAARLEGRMPRGRRLRLAVAGPPGSGKSTVAEALVRRLNAGRAEGPAALVPMDGFHLDNRLLEARGLLARKGAPETFDGAGFAHMVRRLGTEDEVVIPVFDRSREIAIAGAAVVGPAAGVAVIEGNYLLLDEAPWRDLAGEWDLSVFLEVDEAELERRLMARWLGHGYSEEAARAKVDGNDLPNARRVLARRLPCDLVLQTRLKEKRES</sequence>
<dbReference type="Pfam" id="PF00485">
    <property type="entry name" value="PRK"/>
    <property type="match status" value="1"/>
</dbReference>
<dbReference type="PANTHER" id="PTHR10285">
    <property type="entry name" value="URIDINE KINASE"/>
    <property type="match status" value="1"/>
</dbReference>
<keyword evidence="3" id="KW-1185">Reference proteome</keyword>
<dbReference type="InterPro" id="IPR027417">
    <property type="entry name" value="P-loop_NTPase"/>
</dbReference>
<name>A0A1G8YX66_9RHOB</name>
<proteinExistence type="predicted"/>
<dbReference type="GO" id="GO:0016301">
    <property type="term" value="F:kinase activity"/>
    <property type="evidence" value="ECO:0007669"/>
    <property type="project" value="UniProtKB-KW"/>
</dbReference>
<accession>A0A1G8YX66</accession>
<evidence type="ECO:0000259" key="1">
    <source>
        <dbReference type="Pfam" id="PF00485"/>
    </source>
</evidence>
<dbReference type="AlphaFoldDB" id="A0A1G8YX66"/>
<feature type="domain" description="Phosphoribulokinase/uridine kinase" evidence="1">
    <location>
        <begin position="34"/>
        <end position="193"/>
    </location>
</feature>
<dbReference type="InterPro" id="IPR006083">
    <property type="entry name" value="PRK/URK"/>
</dbReference>
<dbReference type="SUPFAM" id="SSF52540">
    <property type="entry name" value="P-loop containing nucleoside triphosphate hydrolases"/>
    <property type="match status" value="1"/>
</dbReference>